<dbReference type="PROSITE" id="PS00018">
    <property type="entry name" value="EF_HAND_1"/>
    <property type="match status" value="1"/>
</dbReference>
<dbReference type="SUPFAM" id="SSF47473">
    <property type="entry name" value="EF-hand"/>
    <property type="match status" value="2"/>
</dbReference>
<feature type="region of interest" description="Disordered" evidence="4">
    <location>
        <begin position="528"/>
        <end position="590"/>
    </location>
</feature>
<dbReference type="KEGG" id="spu:579095"/>
<feature type="domain" description="EF-hand" evidence="5">
    <location>
        <begin position="403"/>
        <end position="438"/>
    </location>
</feature>
<feature type="compositionally biased region" description="Low complexity" evidence="4">
    <location>
        <begin position="106"/>
        <end position="119"/>
    </location>
</feature>
<reference evidence="6" key="2">
    <citation type="submission" date="2021-01" db="UniProtKB">
        <authorList>
            <consortium name="EnsemblMetazoa"/>
        </authorList>
    </citation>
    <scope>IDENTIFICATION</scope>
</reference>
<evidence type="ECO:0000256" key="3">
    <source>
        <dbReference type="ARBA" id="ARBA00093310"/>
    </source>
</evidence>
<keyword evidence="7" id="KW-1185">Reference proteome</keyword>
<dbReference type="Pfam" id="PF17958">
    <property type="entry name" value="EF-hand_13"/>
    <property type="match status" value="1"/>
</dbReference>
<dbReference type="OrthoDB" id="5586at2759"/>
<keyword evidence="2" id="KW-0106">Calcium</keyword>
<dbReference type="Gene3D" id="1.10.238.220">
    <property type="match status" value="1"/>
</dbReference>
<feature type="compositionally biased region" description="Pro residues" evidence="4">
    <location>
        <begin position="83"/>
        <end position="92"/>
    </location>
</feature>
<evidence type="ECO:0000313" key="7">
    <source>
        <dbReference type="Proteomes" id="UP000007110"/>
    </source>
</evidence>
<dbReference type="GeneID" id="579095"/>
<sequence length="590" mass="68024">MVLRFQTSVATMSSLRPVLKLKVDELFLRWLSESDTQKALREDLKMVVRGDVIFSPPTSTGFPFKNHGGSPASPLLRSSSPSSTPPCSPPPTLSVSPRSPRKRSSSSRLSRSLSSSSASQLFQEQREANKRQKSQQIVNVPQFYFPFGKPVASEENEAVLKRLTEVFKALPDQKASKEDMDKITQACRCPKFWRVPLYNAAGGETSECVSAQAFMAMWRRITKQCHDDASRFFRLLSRPGAKDLTPEDFNPLVQDIVNSHPGLVFLQDAPEFHSRYITTVVSRIFYTINRSWKGRITLPELRRSNFLSVIALLEEEDDINQIMDYFSYEHFYVIYCKFWELDMDHDLYIDKKDLARHQDHAISSRMIDRIFSPGTVLSPASVREGRMSYNEFVWFLLSEEDKKQPISIEYWFRCMDLDGDGLLSMFELEFFYEEQLNKMESLGIETLPFEDCLCQLLDLVKPKNPDYITLHDLKNCKLAYIFFDTLFNLEKFLEHEQRDPFASNRDYDSESPEPTDWEKYAADEYEMLVAEEGGQDTQQHSQQGDDCDYSDDFEPDEDIITIDLRQKATISEPGAEPQRNQWIGEGGDDS</sequence>
<evidence type="ECO:0000313" key="6">
    <source>
        <dbReference type="EnsemblMetazoa" id="XP_030837846"/>
    </source>
</evidence>
<protein>
    <recommendedName>
        <fullName evidence="5">EF-hand domain-containing protein</fullName>
    </recommendedName>
</protein>
<evidence type="ECO:0000256" key="1">
    <source>
        <dbReference type="ARBA" id="ARBA00022723"/>
    </source>
</evidence>
<dbReference type="Pfam" id="PF13499">
    <property type="entry name" value="EF-hand_7"/>
    <property type="match status" value="1"/>
</dbReference>
<dbReference type="InterPro" id="IPR002048">
    <property type="entry name" value="EF_hand_dom"/>
</dbReference>
<evidence type="ECO:0000259" key="5">
    <source>
        <dbReference type="PROSITE" id="PS50222"/>
    </source>
</evidence>
<accession>A0A7M7NM97</accession>
<dbReference type="OMA" id="TEWDRYC"/>
<feature type="region of interest" description="Disordered" evidence="4">
    <location>
        <begin position="59"/>
        <end position="134"/>
    </location>
</feature>
<dbReference type="GO" id="GO:0000159">
    <property type="term" value="C:protein phosphatase type 2A complex"/>
    <property type="evidence" value="ECO:0000318"/>
    <property type="project" value="GO_Central"/>
</dbReference>
<dbReference type="Gene3D" id="1.10.238.230">
    <property type="match status" value="1"/>
</dbReference>
<dbReference type="Pfam" id="PF21161">
    <property type="entry name" value="P2R3B_EF-hand"/>
    <property type="match status" value="1"/>
</dbReference>
<dbReference type="CTD" id="28227"/>
<dbReference type="EnsemblMetazoa" id="XM_030981986">
    <property type="protein sequence ID" value="XP_030837846"/>
    <property type="gene ID" value="LOC579095"/>
</dbReference>
<dbReference type="FunFam" id="1.10.238.220:FF:000001">
    <property type="entry name" value="Serine/threonine-protein phosphatase 2A regulatory subunit B'' subunit alpha"/>
    <property type="match status" value="1"/>
</dbReference>
<dbReference type="InterPro" id="IPR018247">
    <property type="entry name" value="EF_Hand_1_Ca_BS"/>
</dbReference>
<dbReference type="AlphaFoldDB" id="A0A7M7NM97"/>
<evidence type="ECO:0000256" key="4">
    <source>
        <dbReference type="SAM" id="MobiDB-lite"/>
    </source>
</evidence>
<dbReference type="PANTHER" id="PTHR14095">
    <property type="entry name" value="PHOSPHATASE 2A REGULATORY SUBUNIT-RELATED"/>
    <property type="match status" value="1"/>
</dbReference>
<dbReference type="InParanoid" id="A0A7M7NM97"/>
<dbReference type="GO" id="GO:0019888">
    <property type="term" value="F:protein phosphatase regulator activity"/>
    <property type="evidence" value="ECO:0000318"/>
    <property type="project" value="GO_Central"/>
</dbReference>
<dbReference type="RefSeq" id="XP_030837846.1">
    <property type="nucleotide sequence ID" value="XM_030981986.1"/>
</dbReference>
<dbReference type="InterPro" id="IPR011992">
    <property type="entry name" value="EF-hand-dom_pair"/>
</dbReference>
<dbReference type="PANTHER" id="PTHR14095:SF0">
    <property type="entry name" value="MIP22305P"/>
    <property type="match status" value="1"/>
</dbReference>
<dbReference type="InterPro" id="IPR048855">
    <property type="entry name" value="P2R3A_B_D_EF-hand"/>
</dbReference>
<feature type="compositionally biased region" description="Acidic residues" evidence="4">
    <location>
        <begin position="545"/>
        <end position="560"/>
    </location>
</feature>
<dbReference type="FunCoup" id="A0A7M7NM97">
    <property type="interactions" value="195"/>
</dbReference>
<organism evidence="6 7">
    <name type="scientific">Strongylocentrotus purpuratus</name>
    <name type="common">Purple sea urchin</name>
    <dbReference type="NCBI Taxonomy" id="7668"/>
    <lineage>
        <taxon>Eukaryota</taxon>
        <taxon>Metazoa</taxon>
        <taxon>Echinodermata</taxon>
        <taxon>Eleutherozoa</taxon>
        <taxon>Echinozoa</taxon>
        <taxon>Echinoidea</taxon>
        <taxon>Euechinoidea</taxon>
        <taxon>Echinacea</taxon>
        <taxon>Camarodonta</taxon>
        <taxon>Echinidea</taxon>
        <taxon>Strongylocentrotidae</taxon>
        <taxon>Strongylocentrotus</taxon>
    </lineage>
</organism>
<keyword evidence="1" id="KW-0479">Metal-binding</keyword>
<proteinExistence type="predicted"/>
<dbReference type="PROSITE" id="PS50222">
    <property type="entry name" value="EF_HAND_2"/>
    <property type="match status" value="1"/>
</dbReference>
<comment type="function">
    <text evidence="3">The B regulatory subunit might modulate substrate selectivity and catalytic activity, and might also direct the localization of the catalytic enzyme to a particular subcellular compartment.</text>
</comment>
<dbReference type="FunFam" id="1.10.238.230:FF:000001">
    <property type="entry name" value="Serine/threonine-protein phosphatase 2A regulatory subunit B'' subunit beta"/>
    <property type="match status" value="1"/>
</dbReference>
<name>A0A7M7NM97_STRPU</name>
<dbReference type="InterPro" id="IPR041534">
    <property type="entry name" value="EF-hand_13"/>
</dbReference>
<dbReference type="Proteomes" id="UP000007110">
    <property type="component" value="Unassembled WGS sequence"/>
</dbReference>
<evidence type="ECO:0000256" key="2">
    <source>
        <dbReference type="ARBA" id="ARBA00022837"/>
    </source>
</evidence>
<feature type="compositionally biased region" description="Low complexity" evidence="4">
    <location>
        <begin position="70"/>
        <end position="82"/>
    </location>
</feature>
<reference evidence="7" key="1">
    <citation type="submission" date="2015-02" db="EMBL/GenBank/DDBJ databases">
        <title>Genome sequencing for Strongylocentrotus purpuratus.</title>
        <authorList>
            <person name="Murali S."/>
            <person name="Liu Y."/>
            <person name="Vee V."/>
            <person name="English A."/>
            <person name="Wang M."/>
            <person name="Skinner E."/>
            <person name="Han Y."/>
            <person name="Muzny D.M."/>
            <person name="Worley K.C."/>
            <person name="Gibbs R.A."/>
        </authorList>
    </citation>
    <scope>NUCLEOTIDE SEQUENCE</scope>
</reference>
<dbReference type="Gene3D" id="1.10.238.10">
    <property type="entry name" value="EF-hand"/>
    <property type="match status" value="1"/>
</dbReference>
<dbReference type="GO" id="GO:0005509">
    <property type="term" value="F:calcium ion binding"/>
    <property type="evidence" value="ECO:0007669"/>
    <property type="project" value="InterPro"/>
</dbReference>
<dbReference type="FunFam" id="1.10.238.10:FF:000628">
    <property type="entry name" value="Serine/threonine-protein phosphatase 2A regulatory subunit B'' subunit beta"/>
    <property type="match status" value="1"/>
</dbReference>
<feature type="compositionally biased region" description="Polar residues" evidence="4">
    <location>
        <begin position="535"/>
        <end position="544"/>
    </location>
</feature>